<dbReference type="PANTHER" id="PTHR30354:SF7">
    <property type="entry name" value="BLL7963 PROTEIN"/>
    <property type="match status" value="1"/>
</dbReference>
<keyword evidence="4 6" id="KW-1133">Transmembrane helix</keyword>
<dbReference type="InterPro" id="IPR003474">
    <property type="entry name" value="Glcn_transporter"/>
</dbReference>
<feature type="transmembrane region" description="Helical" evidence="6">
    <location>
        <begin position="182"/>
        <end position="203"/>
    </location>
</feature>
<feature type="transmembrane region" description="Helical" evidence="6">
    <location>
        <begin position="103"/>
        <end position="129"/>
    </location>
</feature>
<dbReference type="Proteomes" id="UP001178322">
    <property type="component" value="Chromosome"/>
</dbReference>
<name>A0AAX3WW86_9BACI</name>
<evidence type="ECO:0000256" key="5">
    <source>
        <dbReference type="ARBA" id="ARBA00023136"/>
    </source>
</evidence>
<keyword evidence="2" id="KW-0813">Transport</keyword>
<accession>A0AAX3WW86</accession>
<dbReference type="GO" id="GO:0015128">
    <property type="term" value="F:gluconate transmembrane transporter activity"/>
    <property type="evidence" value="ECO:0007669"/>
    <property type="project" value="InterPro"/>
</dbReference>
<feature type="transmembrane region" description="Helical" evidence="6">
    <location>
        <begin position="6"/>
        <end position="39"/>
    </location>
</feature>
<evidence type="ECO:0000256" key="6">
    <source>
        <dbReference type="SAM" id="Phobius"/>
    </source>
</evidence>
<reference evidence="8" key="1">
    <citation type="submission" date="2023-05" db="EMBL/GenBank/DDBJ databases">
        <title>Comparative genomics of Bacillaceae isolates and their secondary metabolite potential.</title>
        <authorList>
            <person name="Song L."/>
            <person name="Nielsen L.J."/>
            <person name="Mohite O."/>
            <person name="Xu X."/>
            <person name="Weber T."/>
            <person name="Kovacs A.T."/>
        </authorList>
    </citation>
    <scope>NUCLEOTIDE SEQUENCE</scope>
    <source>
        <strain evidence="8">LY1</strain>
    </source>
</reference>
<organism evidence="8 9">
    <name type="scientific">Lysinibacillus pakistanensis</name>
    <dbReference type="NCBI Taxonomy" id="759811"/>
    <lineage>
        <taxon>Bacteria</taxon>
        <taxon>Bacillati</taxon>
        <taxon>Bacillota</taxon>
        <taxon>Bacilli</taxon>
        <taxon>Bacillales</taxon>
        <taxon>Bacillaceae</taxon>
        <taxon>Lysinibacillus</taxon>
    </lineage>
</organism>
<feature type="transmembrane region" description="Helical" evidence="6">
    <location>
        <begin position="413"/>
        <end position="436"/>
    </location>
</feature>
<feature type="transmembrane region" description="Helical" evidence="6">
    <location>
        <begin position="334"/>
        <end position="358"/>
    </location>
</feature>
<dbReference type="EMBL" id="CP126101">
    <property type="protein sequence ID" value="WHY51033.1"/>
    <property type="molecule type" value="Genomic_DNA"/>
</dbReference>
<evidence type="ECO:0000313" key="8">
    <source>
        <dbReference type="EMBL" id="WHY51033.1"/>
    </source>
</evidence>
<evidence type="ECO:0000313" key="9">
    <source>
        <dbReference type="Proteomes" id="UP001178322"/>
    </source>
</evidence>
<dbReference type="GO" id="GO:0005886">
    <property type="term" value="C:plasma membrane"/>
    <property type="evidence" value="ECO:0007669"/>
    <property type="project" value="TreeGrafter"/>
</dbReference>
<feature type="transmembrane region" description="Helical" evidence="6">
    <location>
        <begin position="262"/>
        <end position="281"/>
    </location>
</feature>
<dbReference type="RefSeq" id="WP_283869641.1">
    <property type="nucleotide sequence ID" value="NZ_CP126101.1"/>
</dbReference>
<evidence type="ECO:0000256" key="2">
    <source>
        <dbReference type="ARBA" id="ARBA00022448"/>
    </source>
</evidence>
<feature type="transmembrane region" description="Helical" evidence="6">
    <location>
        <begin position="238"/>
        <end position="256"/>
    </location>
</feature>
<dbReference type="PANTHER" id="PTHR30354">
    <property type="entry name" value="GNT FAMILY GLUCONATE TRANSPORTER"/>
    <property type="match status" value="1"/>
</dbReference>
<feature type="transmembrane region" description="Helical" evidence="6">
    <location>
        <begin position="141"/>
        <end position="162"/>
    </location>
</feature>
<feature type="domain" description="Citrate transporter-like" evidence="7">
    <location>
        <begin position="19"/>
        <end position="351"/>
    </location>
</feature>
<dbReference type="InterPro" id="IPR004680">
    <property type="entry name" value="Cit_transptr-like_dom"/>
</dbReference>
<evidence type="ECO:0000259" key="7">
    <source>
        <dbReference type="Pfam" id="PF03600"/>
    </source>
</evidence>
<dbReference type="Pfam" id="PF03600">
    <property type="entry name" value="CitMHS"/>
    <property type="match status" value="1"/>
</dbReference>
<proteinExistence type="predicted"/>
<keyword evidence="3 6" id="KW-0812">Transmembrane</keyword>
<evidence type="ECO:0000256" key="1">
    <source>
        <dbReference type="ARBA" id="ARBA00004141"/>
    </source>
</evidence>
<evidence type="ECO:0000256" key="3">
    <source>
        <dbReference type="ARBA" id="ARBA00022692"/>
    </source>
</evidence>
<evidence type="ECO:0000256" key="4">
    <source>
        <dbReference type="ARBA" id="ARBA00022989"/>
    </source>
</evidence>
<feature type="transmembrane region" description="Helical" evidence="6">
    <location>
        <begin position="60"/>
        <end position="78"/>
    </location>
</feature>
<gene>
    <name evidence="8" type="ORF">QNH24_22595</name>
</gene>
<dbReference type="AlphaFoldDB" id="A0AAX3WW86"/>
<sequence>MEIWSLFTIIASLALLIFLALRGFSIIIIAPVASLIVIILNQMPILESLQGNYMSGFINFMKNYYLIFLFAAIFGKFMEESGAARSIAEKLLNIMGRHSKFNALMAVVIICAFLTLGGINTYVVIFAILPIAKPLFKAMNIPWHLFTGAFFFGMATFTMTMLPGSPSVQNIIPTKYLDTTATAAPVVGIVATITIILFNCFYLKRQLSKTEARGETYENMKNPEKQDSKAFEASVKRYPPFILSILPPIFLIVTLNVFKVDILYTLMLTVLLSIMIFWKYIDNKLQAINVGATNTVLPIVNTSADVGYGTVIAATAGFGVITEMLANIPGSPLISLYVAIAALAGITGTASGGLGIAMETLAQTYLDLGVDPEALHRVATIASGSLDSLPHNGAVITVLAVIGLTHKDAYKHIFFVSVLGPIIAAIPALITAIILYS</sequence>
<protein>
    <submittedName>
        <fullName evidence="8">GntP family permease</fullName>
    </submittedName>
</protein>
<keyword evidence="5 6" id="KW-0472">Membrane</keyword>
<comment type="subcellular location">
    <subcellularLocation>
        <location evidence="1">Membrane</location>
        <topology evidence="1">Multi-pass membrane protein</topology>
    </subcellularLocation>
</comment>